<dbReference type="GeneID" id="63210682"/>
<reference evidence="1 2" key="1">
    <citation type="submission" date="2016-11" db="EMBL/GenBank/DDBJ databases">
        <authorList>
            <person name="Brown T."/>
            <person name="Davidson K."/>
            <person name="Doll Z."/>
            <person name="Jansson R."/>
            <person name="Janyszek T."/>
            <person name="Lwin C."/>
            <person name="Patil S."/>
            <person name="Piper J."/>
            <person name="Rajendiran N."/>
            <person name="Rittenhouse N.L."/>
            <person name="Younker T.P."/>
            <person name="Zhang J."/>
            <person name="Garlena R.A."/>
            <person name="Russell D.A."/>
            <person name="Pope W.H."/>
            <person name="Jacobs-Sera D."/>
            <person name="Hatfull G.F."/>
        </authorList>
    </citation>
    <scope>NUCLEOTIDE SEQUENCE [LARGE SCALE GENOMIC DNA]</scope>
</reference>
<keyword evidence="2" id="KW-1185">Reference proteome</keyword>
<evidence type="ECO:0000313" key="2">
    <source>
        <dbReference type="Proteomes" id="UP000225965"/>
    </source>
</evidence>
<accession>A0A1L6BYP5</accession>
<gene>
    <name evidence="1" type="primary">140</name>
    <name evidence="1" type="ORF">PBI_MRMAGOO_140</name>
</gene>
<dbReference type="EMBL" id="KY223999">
    <property type="protein sequence ID" value="APQ42222.1"/>
    <property type="molecule type" value="Genomic_DNA"/>
</dbReference>
<proteinExistence type="predicted"/>
<sequence length="238" mass="27121">MSYYWFNSNPVEMGKRIELTRDQLGLIEATPNLRRASLGNAVLFGGPLLRQLLPHAPLVGDHKHVFVDTKVSMLMPGWWPAIPGWHTDGVPRVVPQPPGLLPGVKLYSSAAAGKPSLVEQANQHLDGYRPRYHTIHVGNDCPTEFIDGLLRLPIDHDTDEEMYAEMTRKIDGCSTLRKLKAPEGQWMTWDWWNIHQATQATQRGWRLLVRITESDQPPVDSDFIRPQNQVYVPKEFGW</sequence>
<protein>
    <submittedName>
        <fullName evidence="1">Uncharacterized protein</fullName>
    </submittedName>
</protein>
<organism evidence="1 2">
    <name type="scientific">Mycobacterium phage MrMagoo</name>
    <dbReference type="NCBI Taxonomy" id="1927020"/>
    <lineage>
        <taxon>Viruses</taxon>
        <taxon>Duplodnaviria</taxon>
        <taxon>Heunggongvirae</taxon>
        <taxon>Uroviricota</taxon>
        <taxon>Caudoviricetes</taxon>
        <taxon>Vilmaviridae</taxon>
        <taxon>Mclasvirinae</taxon>
        <taxon>Reyvirus</taxon>
        <taxon>Reyvirus mrmagoo</taxon>
    </lineage>
</organism>
<dbReference type="RefSeq" id="YP_010014025.1">
    <property type="nucleotide sequence ID" value="NC_053515.1"/>
</dbReference>
<dbReference type="KEGG" id="vg:63210682"/>
<dbReference type="Proteomes" id="UP000225965">
    <property type="component" value="Segment"/>
</dbReference>
<evidence type="ECO:0000313" key="1">
    <source>
        <dbReference type="EMBL" id="APQ42222.1"/>
    </source>
</evidence>
<name>A0A1L6BYP5_9CAUD</name>